<dbReference type="EMBL" id="PFER01000004">
    <property type="protein sequence ID" value="PJE73975.1"/>
    <property type="molecule type" value="Genomic_DNA"/>
</dbReference>
<dbReference type="PANTHER" id="PTHR23132">
    <property type="entry name" value="D-ALANINE--D-ALANINE LIGASE"/>
    <property type="match status" value="1"/>
</dbReference>
<feature type="binding site" evidence="12">
    <location>
        <position position="272"/>
    </location>
    <ligand>
        <name>Mg(2+)</name>
        <dbReference type="ChEBI" id="CHEBI:18420"/>
        <label>1</label>
    </ligand>
</feature>
<dbReference type="Proteomes" id="UP000230959">
    <property type="component" value="Unassembled WGS sequence"/>
</dbReference>
<dbReference type="PIRSF" id="PIRSF039102">
    <property type="entry name" value="Ddl/VanB"/>
    <property type="match status" value="1"/>
</dbReference>
<dbReference type="Gene3D" id="3.30.470.20">
    <property type="entry name" value="ATP-grasp fold, B domain"/>
    <property type="match status" value="1"/>
</dbReference>
<evidence type="ECO:0000313" key="15">
    <source>
        <dbReference type="EMBL" id="PJE73975.1"/>
    </source>
</evidence>
<dbReference type="PROSITE" id="PS50975">
    <property type="entry name" value="ATP_GRASP"/>
    <property type="match status" value="1"/>
</dbReference>
<keyword evidence="7 10" id="KW-0133">Cell shape</keyword>
<dbReference type="GO" id="GO:0008360">
    <property type="term" value="P:regulation of cell shape"/>
    <property type="evidence" value="ECO:0007669"/>
    <property type="project" value="UniProtKB-KW"/>
</dbReference>
<organism evidence="15 16">
    <name type="scientific">Candidatus Terrybacteria bacterium CG10_big_fil_rev_8_21_14_0_10_41_10</name>
    <dbReference type="NCBI Taxonomy" id="1975026"/>
    <lineage>
        <taxon>Bacteria</taxon>
        <taxon>Candidatus Terryibacteriota</taxon>
    </lineage>
</organism>
<dbReference type="UniPathway" id="UPA00219"/>
<evidence type="ECO:0000256" key="10">
    <source>
        <dbReference type="HAMAP-Rule" id="MF_00047"/>
    </source>
</evidence>
<dbReference type="Gene3D" id="3.30.1490.20">
    <property type="entry name" value="ATP-grasp fold, A domain"/>
    <property type="match status" value="1"/>
</dbReference>
<dbReference type="InterPro" id="IPR000291">
    <property type="entry name" value="D-Ala_lig_Van_CS"/>
</dbReference>
<dbReference type="NCBIfam" id="NF002378">
    <property type="entry name" value="PRK01372.1"/>
    <property type="match status" value="1"/>
</dbReference>
<comment type="function">
    <text evidence="10">Cell wall formation.</text>
</comment>
<evidence type="ECO:0000256" key="11">
    <source>
        <dbReference type="PIRSR" id="PIRSR039102-1"/>
    </source>
</evidence>
<reference evidence="16" key="1">
    <citation type="submission" date="2017-09" db="EMBL/GenBank/DDBJ databases">
        <title>Depth-based differentiation of microbial function through sediment-hosted aquifers and enrichment of novel symbionts in the deep terrestrial subsurface.</title>
        <authorList>
            <person name="Probst A.J."/>
            <person name="Ladd B."/>
            <person name="Jarett J.K."/>
            <person name="Geller-Mcgrath D.E."/>
            <person name="Sieber C.M.K."/>
            <person name="Emerson J.B."/>
            <person name="Anantharaman K."/>
            <person name="Thomas B.C."/>
            <person name="Malmstrom R."/>
            <person name="Stieglmeier M."/>
            <person name="Klingl A."/>
            <person name="Woyke T."/>
            <person name="Ryan C.M."/>
            <person name="Banfield J.F."/>
        </authorList>
    </citation>
    <scope>NUCLEOTIDE SEQUENCE [LARGE SCALE GENOMIC DNA]</scope>
</reference>
<evidence type="ECO:0000256" key="12">
    <source>
        <dbReference type="PIRSR" id="PIRSR039102-3"/>
    </source>
</evidence>
<dbReference type="PROSITE" id="PS00843">
    <property type="entry name" value="DALA_DALA_LIGASE_1"/>
    <property type="match status" value="1"/>
</dbReference>
<feature type="binding site" evidence="12">
    <location>
        <position position="284"/>
    </location>
    <ligand>
        <name>Mg(2+)</name>
        <dbReference type="ChEBI" id="CHEBI:18420"/>
        <label>2</label>
    </ligand>
</feature>
<accession>A0A2M8LBJ9</accession>
<dbReference type="EC" id="6.3.2.4" evidence="10"/>
<gene>
    <name evidence="10" type="primary">ddl</name>
    <name evidence="15" type="ORF">COV02_00265</name>
</gene>
<evidence type="ECO:0000256" key="9">
    <source>
        <dbReference type="ARBA" id="ARBA00023316"/>
    </source>
</evidence>
<comment type="subcellular location">
    <subcellularLocation>
        <location evidence="1 10">Cytoplasm</location>
    </subcellularLocation>
</comment>
<dbReference type="Pfam" id="PF07478">
    <property type="entry name" value="Dala_Dala_lig_C"/>
    <property type="match status" value="1"/>
</dbReference>
<comment type="similarity">
    <text evidence="2 10">Belongs to the D-alanine--D-alanine ligase family.</text>
</comment>
<keyword evidence="3 10" id="KW-0963">Cytoplasm</keyword>
<protein>
    <recommendedName>
        <fullName evidence="10">D-alanine--D-alanine ligase</fullName>
        <ecNumber evidence="10">6.3.2.4</ecNumber>
    </recommendedName>
    <alternativeName>
        <fullName evidence="10">D-Ala-D-Ala ligase</fullName>
    </alternativeName>
    <alternativeName>
        <fullName evidence="10">D-alanylalanine synthetase</fullName>
    </alternativeName>
</protein>
<comment type="cofactor">
    <cofactor evidence="12">
        <name>Mg(2+)</name>
        <dbReference type="ChEBI" id="CHEBI:18420"/>
    </cofactor>
    <cofactor evidence="12">
        <name>Mn(2+)</name>
        <dbReference type="ChEBI" id="CHEBI:29035"/>
    </cofactor>
    <text evidence="12">Binds 2 magnesium or manganese ions per subunit.</text>
</comment>
<proteinExistence type="inferred from homology"/>
<feature type="active site" evidence="11">
    <location>
        <position position="156"/>
    </location>
</feature>
<evidence type="ECO:0000256" key="8">
    <source>
        <dbReference type="ARBA" id="ARBA00022984"/>
    </source>
</evidence>
<dbReference type="GO" id="GO:0046872">
    <property type="term" value="F:metal ion binding"/>
    <property type="evidence" value="ECO:0007669"/>
    <property type="project" value="UniProtKB-KW"/>
</dbReference>
<dbReference type="Pfam" id="PF01820">
    <property type="entry name" value="Dala_Dala_lig_N"/>
    <property type="match status" value="2"/>
</dbReference>
<keyword evidence="6 13" id="KW-0067">ATP-binding</keyword>
<keyword evidence="12" id="KW-0464">Manganese</keyword>
<comment type="pathway">
    <text evidence="10">Cell wall biogenesis; peptidoglycan biosynthesis.</text>
</comment>
<dbReference type="Gene3D" id="3.40.50.20">
    <property type="match status" value="1"/>
</dbReference>
<dbReference type="SUPFAM" id="SSF56059">
    <property type="entry name" value="Glutathione synthetase ATP-binding domain-like"/>
    <property type="match status" value="1"/>
</dbReference>
<dbReference type="PROSITE" id="PS00844">
    <property type="entry name" value="DALA_DALA_LIGASE_2"/>
    <property type="match status" value="1"/>
</dbReference>
<dbReference type="InterPro" id="IPR011127">
    <property type="entry name" value="Dala_Dala_lig_N"/>
</dbReference>
<evidence type="ECO:0000313" key="16">
    <source>
        <dbReference type="Proteomes" id="UP000230959"/>
    </source>
</evidence>
<evidence type="ECO:0000256" key="1">
    <source>
        <dbReference type="ARBA" id="ARBA00004496"/>
    </source>
</evidence>
<feature type="domain" description="ATP-grasp" evidence="14">
    <location>
        <begin position="110"/>
        <end position="317"/>
    </location>
</feature>
<dbReference type="GO" id="GO:0071555">
    <property type="term" value="P:cell wall organization"/>
    <property type="evidence" value="ECO:0007669"/>
    <property type="project" value="UniProtKB-KW"/>
</dbReference>
<evidence type="ECO:0000256" key="6">
    <source>
        <dbReference type="ARBA" id="ARBA00022840"/>
    </source>
</evidence>
<feature type="binding site" evidence="12">
    <location>
        <position position="284"/>
    </location>
    <ligand>
        <name>Mg(2+)</name>
        <dbReference type="ChEBI" id="CHEBI:18420"/>
        <label>1</label>
    </ligand>
</feature>
<evidence type="ECO:0000256" key="7">
    <source>
        <dbReference type="ARBA" id="ARBA00022960"/>
    </source>
</evidence>
<feature type="active site" evidence="11">
    <location>
        <position position="16"/>
    </location>
</feature>
<dbReference type="HAMAP" id="MF_00047">
    <property type="entry name" value="Dala_Dala_lig"/>
    <property type="match status" value="1"/>
</dbReference>
<dbReference type="InterPro" id="IPR011761">
    <property type="entry name" value="ATP-grasp"/>
</dbReference>
<comment type="catalytic activity">
    <reaction evidence="10">
        <text>2 D-alanine + ATP = D-alanyl-D-alanine + ADP + phosphate + H(+)</text>
        <dbReference type="Rhea" id="RHEA:11224"/>
        <dbReference type="ChEBI" id="CHEBI:15378"/>
        <dbReference type="ChEBI" id="CHEBI:30616"/>
        <dbReference type="ChEBI" id="CHEBI:43474"/>
        <dbReference type="ChEBI" id="CHEBI:57416"/>
        <dbReference type="ChEBI" id="CHEBI:57822"/>
        <dbReference type="ChEBI" id="CHEBI:456216"/>
        <dbReference type="EC" id="6.3.2.4"/>
    </reaction>
</comment>
<feature type="active site" evidence="11">
    <location>
        <position position="295"/>
    </location>
</feature>
<keyword evidence="8 10" id="KW-0573">Peptidoglycan synthesis</keyword>
<evidence type="ECO:0000256" key="4">
    <source>
        <dbReference type="ARBA" id="ARBA00022598"/>
    </source>
</evidence>
<dbReference type="GO" id="GO:0005737">
    <property type="term" value="C:cytoplasm"/>
    <property type="evidence" value="ECO:0007669"/>
    <property type="project" value="UniProtKB-SubCell"/>
</dbReference>
<evidence type="ECO:0000259" key="14">
    <source>
        <dbReference type="PROSITE" id="PS50975"/>
    </source>
</evidence>
<dbReference type="InterPro" id="IPR011095">
    <property type="entry name" value="Dala_Dala_lig_C"/>
</dbReference>
<keyword evidence="4 10" id="KW-0436">Ligase</keyword>
<name>A0A2M8LBJ9_9BACT</name>
<comment type="caution">
    <text evidence="15">The sequence shown here is derived from an EMBL/GenBank/DDBJ whole genome shotgun (WGS) entry which is preliminary data.</text>
</comment>
<evidence type="ECO:0000256" key="13">
    <source>
        <dbReference type="PROSITE-ProRule" id="PRU00409"/>
    </source>
</evidence>
<dbReference type="PANTHER" id="PTHR23132:SF23">
    <property type="entry name" value="D-ALANINE--D-ALANINE LIGASE B"/>
    <property type="match status" value="1"/>
</dbReference>
<sequence length="324" mass="35230">MSLIRVGVLRGGPSSEHEVSLKTGEAVLANLPKKYFGHDIFIEKNGEWNMDGRYAYPEKVFRNVDVVFNALHGYFGEDGKVQSIMEHHGVPYTGSGALASAMGMNKQMAKEAFKRAGLKTPRGILLDLGMSVEQAGKIIFGTISPPWVIKIVNGGSSVGVFIAKDFSSLAGTLETILSPSDGERIMVEEYIWGKEATCGVIDNFRGETVYALPVVEIKPAVGHSFFDNDSKYGGQAQEIIPANFSLAEKREIEKMARLAHDAIGARHYSRSDFIISQNGIYILEINTLPGLTSESLLPKAMNAVGSSYGELLDHLIAMAMGKLI</sequence>
<keyword evidence="5 13" id="KW-0547">Nucleotide-binding</keyword>
<dbReference type="GO" id="GO:0009252">
    <property type="term" value="P:peptidoglycan biosynthetic process"/>
    <property type="evidence" value="ECO:0007669"/>
    <property type="project" value="UniProtKB-UniRule"/>
</dbReference>
<evidence type="ECO:0000256" key="5">
    <source>
        <dbReference type="ARBA" id="ARBA00022741"/>
    </source>
</evidence>
<dbReference type="SUPFAM" id="SSF52440">
    <property type="entry name" value="PreATP-grasp domain"/>
    <property type="match status" value="1"/>
</dbReference>
<dbReference type="GO" id="GO:0008716">
    <property type="term" value="F:D-alanine-D-alanine ligase activity"/>
    <property type="evidence" value="ECO:0007669"/>
    <property type="project" value="UniProtKB-UniRule"/>
</dbReference>
<dbReference type="InterPro" id="IPR013815">
    <property type="entry name" value="ATP_grasp_subdomain_1"/>
</dbReference>
<keyword evidence="12" id="KW-0479">Metal-binding</keyword>
<dbReference type="InterPro" id="IPR005905">
    <property type="entry name" value="D_ala_D_ala"/>
</dbReference>
<dbReference type="AlphaFoldDB" id="A0A2M8LBJ9"/>
<feature type="binding site" evidence="12">
    <location>
        <position position="286"/>
    </location>
    <ligand>
        <name>Mg(2+)</name>
        <dbReference type="ChEBI" id="CHEBI:18420"/>
        <label>2</label>
    </ligand>
</feature>
<dbReference type="InterPro" id="IPR016185">
    <property type="entry name" value="PreATP-grasp_dom_sf"/>
</dbReference>
<evidence type="ECO:0000256" key="3">
    <source>
        <dbReference type="ARBA" id="ARBA00022490"/>
    </source>
</evidence>
<evidence type="ECO:0000256" key="2">
    <source>
        <dbReference type="ARBA" id="ARBA00010871"/>
    </source>
</evidence>
<keyword evidence="9 10" id="KW-0961">Cell wall biogenesis/degradation</keyword>
<keyword evidence="12" id="KW-0460">Magnesium</keyword>
<dbReference type="GO" id="GO:0005524">
    <property type="term" value="F:ATP binding"/>
    <property type="evidence" value="ECO:0007669"/>
    <property type="project" value="UniProtKB-UniRule"/>
</dbReference>